<dbReference type="CDD" id="cd00397">
    <property type="entry name" value="DNA_BRE_C"/>
    <property type="match status" value="1"/>
</dbReference>
<dbReference type="GO" id="GO:0006310">
    <property type="term" value="P:DNA recombination"/>
    <property type="evidence" value="ECO:0007669"/>
    <property type="project" value="UniProtKB-KW"/>
</dbReference>
<name>A0A7X5YKP9_9CAUL</name>
<feature type="domain" description="Tyr recombinase" evidence="2">
    <location>
        <begin position="346"/>
        <end position="555"/>
    </location>
</feature>
<evidence type="ECO:0000259" key="2">
    <source>
        <dbReference type="PROSITE" id="PS51898"/>
    </source>
</evidence>
<organism evidence="3 4">
    <name type="scientific">Brevundimonas alba</name>
    <dbReference type="NCBI Taxonomy" id="74314"/>
    <lineage>
        <taxon>Bacteria</taxon>
        <taxon>Pseudomonadati</taxon>
        <taxon>Pseudomonadota</taxon>
        <taxon>Alphaproteobacteria</taxon>
        <taxon>Caulobacterales</taxon>
        <taxon>Caulobacteraceae</taxon>
        <taxon>Brevundimonas</taxon>
    </lineage>
</organism>
<dbReference type="Gene3D" id="1.10.443.10">
    <property type="entry name" value="Intergrase catalytic core"/>
    <property type="match status" value="1"/>
</dbReference>
<dbReference type="AlphaFoldDB" id="A0A7X5YKP9"/>
<dbReference type="SUPFAM" id="SSF56349">
    <property type="entry name" value="DNA breaking-rejoining enzymes"/>
    <property type="match status" value="1"/>
</dbReference>
<comment type="caution">
    <text evidence="3">The sequence shown here is derived from an EMBL/GenBank/DDBJ whole genome shotgun (WGS) entry which is preliminary data.</text>
</comment>
<dbReference type="InterPro" id="IPR011010">
    <property type="entry name" value="DNA_brk_join_enz"/>
</dbReference>
<keyword evidence="4" id="KW-1185">Reference proteome</keyword>
<sequence>MSQLEIPFPELSTPATLAEAYAFYHDANSDHPHRSGIRSAFKAMSRAIGLPLDQIPADVVRLRALLATASPARAGVKPMSWKSMKCLALRALREAGVELASGRDTSEMSPAWRALIDRAETRVGIGLGRFAKFLTRIGVEPDAITADAFAAWRGELLDTSLRANPETSYRQMVRLWKACEHKVPGWPQVPMESPEDPRRFSLAWDAFPKTLRVEVDAFLFSRLHPDPLSPDPAPKVRPATSKTREKNLRAFATALVLSGEVPIDEVRQLAVLTQPVNIRMALGYLRNERFGKEVRPQLLNHAELMKTIARHWEKDLPKAEQIGLLIKSLKGALGQASGMTDKNRARLVPFDDQDNVKRLLELPQRTLKRAADAPRSHLTAVRVMYATQVALLMAVPLRAKNLTGLKLGENLIESGKGKTRQVRLFLSREETKTHSDFTAVLPARVVTLLDAWQEDWRPLVSNQASPYLFPNASGLLRSQGSLSSKICRFVERETGLKMHLHLFRHLAAKLYLRFDPGGLETVRQLLGHKSIKTTLKAYADFQTEPAFIRLEEALLDLYAAPRPKRKTSR</sequence>
<proteinExistence type="predicted"/>
<dbReference type="GO" id="GO:0015074">
    <property type="term" value="P:DNA integration"/>
    <property type="evidence" value="ECO:0007669"/>
    <property type="project" value="InterPro"/>
</dbReference>
<dbReference type="Pfam" id="PF00589">
    <property type="entry name" value="Phage_integrase"/>
    <property type="match status" value="1"/>
</dbReference>
<dbReference type="InterPro" id="IPR002104">
    <property type="entry name" value="Integrase_catalytic"/>
</dbReference>
<dbReference type="GO" id="GO:0003677">
    <property type="term" value="F:DNA binding"/>
    <property type="evidence" value="ECO:0007669"/>
    <property type="project" value="InterPro"/>
</dbReference>
<dbReference type="InterPro" id="IPR013762">
    <property type="entry name" value="Integrase-like_cat_sf"/>
</dbReference>
<dbReference type="Proteomes" id="UP000587415">
    <property type="component" value="Unassembled WGS sequence"/>
</dbReference>
<dbReference type="RefSeq" id="WP_168047018.1">
    <property type="nucleotide sequence ID" value="NZ_JAATJM010000001.1"/>
</dbReference>
<keyword evidence="1" id="KW-0233">DNA recombination</keyword>
<evidence type="ECO:0000313" key="3">
    <source>
        <dbReference type="EMBL" id="NJC41700.1"/>
    </source>
</evidence>
<dbReference type="EMBL" id="JAATJM010000001">
    <property type="protein sequence ID" value="NJC41700.1"/>
    <property type="molecule type" value="Genomic_DNA"/>
</dbReference>
<dbReference type="PROSITE" id="PS51898">
    <property type="entry name" value="TYR_RECOMBINASE"/>
    <property type="match status" value="1"/>
</dbReference>
<gene>
    <name evidence="3" type="ORF">GGQ87_001958</name>
</gene>
<accession>A0A7X5YKP9</accession>
<protein>
    <submittedName>
        <fullName evidence="3">Integrase</fullName>
    </submittedName>
</protein>
<evidence type="ECO:0000256" key="1">
    <source>
        <dbReference type="ARBA" id="ARBA00023172"/>
    </source>
</evidence>
<reference evidence="3 4" key="1">
    <citation type="submission" date="2020-03" db="EMBL/GenBank/DDBJ databases">
        <title>Genomic Encyclopedia of Type Strains, Phase IV (KMG-IV): sequencing the most valuable type-strain genomes for metagenomic binning, comparative biology and taxonomic classification.</title>
        <authorList>
            <person name="Goeker M."/>
        </authorList>
    </citation>
    <scope>NUCLEOTIDE SEQUENCE [LARGE SCALE GENOMIC DNA]</scope>
    <source>
        <strain evidence="3 4">DSM 4736</strain>
    </source>
</reference>
<evidence type="ECO:0000313" key="4">
    <source>
        <dbReference type="Proteomes" id="UP000587415"/>
    </source>
</evidence>